<organism evidence="2">
    <name type="scientific">mine drainage metagenome</name>
    <dbReference type="NCBI Taxonomy" id="410659"/>
    <lineage>
        <taxon>unclassified sequences</taxon>
        <taxon>metagenomes</taxon>
        <taxon>ecological metagenomes</taxon>
    </lineage>
</organism>
<accession>A0A1J5PB13</accession>
<protein>
    <submittedName>
        <fullName evidence="2">Uncharacterized protein</fullName>
    </submittedName>
</protein>
<gene>
    <name evidence="2" type="ORF">GALL_500060</name>
</gene>
<dbReference type="AlphaFoldDB" id="A0A1J5PB13"/>
<evidence type="ECO:0000313" key="2">
    <source>
        <dbReference type="EMBL" id="OIQ68402.1"/>
    </source>
</evidence>
<name>A0A1J5PB13_9ZZZZ</name>
<feature type="region of interest" description="Disordered" evidence="1">
    <location>
        <begin position="1"/>
        <end position="22"/>
    </location>
</feature>
<proteinExistence type="predicted"/>
<dbReference type="EMBL" id="MLJW01005329">
    <property type="protein sequence ID" value="OIQ68402.1"/>
    <property type="molecule type" value="Genomic_DNA"/>
</dbReference>
<feature type="compositionally biased region" description="Low complexity" evidence="1">
    <location>
        <begin position="1"/>
        <end position="10"/>
    </location>
</feature>
<sequence>MHGHIRAAAGIGHGHTHVSGGQRRSVVDTIAHHHHDLPALPQGGNVRRLVAGQDIADDLARLQADPHGHGQRCRLVVARQHQHANTLLTQGCNGPCGAGFGLIAKGQQGQYFKTISLATRHSCQCRAPCLKLLKLRLKAMHVGAQFLDPLGAADKVINLVDAALQAFARRTHDAACRRQQQ</sequence>
<reference evidence="2" key="1">
    <citation type="submission" date="2016-10" db="EMBL/GenBank/DDBJ databases">
        <title>Sequence of Gallionella enrichment culture.</title>
        <authorList>
            <person name="Poehlein A."/>
            <person name="Muehling M."/>
            <person name="Daniel R."/>
        </authorList>
    </citation>
    <scope>NUCLEOTIDE SEQUENCE</scope>
</reference>
<evidence type="ECO:0000256" key="1">
    <source>
        <dbReference type="SAM" id="MobiDB-lite"/>
    </source>
</evidence>
<comment type="caution">
    <text evidence="2">The sequence shown here is derived from an EMBL/GenBank/DDBJ whole genome shotgun (WGS) entry which is preliminary data.</text>
</comment>